<dbReference type="InterPro" id="IPR003593">
    <property type="entry name" value="AAA+_ATPase"/>
</dbReference>
<proteinExistence type="predicted"/>
<dbReference type="InterPro" id="IPR018647">
    <property type="entry name" value="SLFN_3-like_DNA/RNA_helicase"/>
</dbReference>
<name>A0A4R8A844_9FIRM</name>
<dbReference type="Pfam" id="PF09848">
    <property type="entry name" value="SLFN-g3_helicase"/>
    <property type="match status" value="1"/>
</dbReference>
<evidence type="ECO:0000313" key="3">
    <source>
        <dbReference type="EMBL" id="TDW25815.1"/>
    </source>
</evidence>
<dbReference type="SMART" id="SM00382">
    <property type="entry name" value="AAA"/>
    <property type="match status" value="1"/>
</dbReference>
<feature type="domain" description="Helicase ATP-binding" evidence="2">
    <location>
        <begin position="153"/>
        <end position="335"/>
    </location>
</feature>
<feature type="domain" description="AAA+ ATPase" evidence="1">
    <location>
        <begin position="180"/>
        <end position="324"/>
    </location>
</feature>
<evidence type="ECO:0000313" key="4">
    <source>
        <dbReference type="Proteomes" id="UP000294743"/>
    </source>
</evidence>
<dbReference type="SMART" id="SM00487">
    <property type="entry name" value="DEXDc"/>
    <property type="match status" value="1"/>
</dbReference>
<dbReference type="InterPro" id="IPR014001">
    <property type="entry name" value="Helicase_ATP-bd"/>
</dbReference>
<dbReference type="EMBL" id="SODD01000003">
    <property type="protein sequence ID" value="TDW25815.1"/>
    <property type="molecule type" value="Genomic_DNA"/>
</dbReference>
<reference evidence="3 4" key="1">
    <citation type="submission" date="2019-03" db="EMBL/GenBank/DDBJ databases">
        <title>Genomic Encyclopedia of Type Strains, Phase IV (KMG-IV): sequencing the most valuable type-strain genomes for metagenomic binning, comparative biology and taxonomic classification.</title>
        <authorList>
            <person name="Goeker M."/>
        </authorList>
    </citation>
    <scope>NUCLEOTIDE SEQUENCE [LARGE SCALE GENOMIC DNA]</scope>
    <source>
        <strain evidence="3 4">DSM 28867</strain>
    </source>
</reference>
<keyword evidence="4" id="KW-1185">Reference proteome</keyword>
<gene>
    <name evidence="3" type="ORF">EDD63_103103</name>
</gene>
<protein>
    <recommendedName>
        <fullName evidence="5">GIY-YIG domain-containing protein</fullName>
    </recommendedName>
</protein>
<evidence type="ECO:0000259" key="2">
    <source>
        <dbReference type="SMART" id="SM00487"/>
    </source>
</evidence>
<dbReference type="Proteomes" id="UP000294743">
    <property type="component" value="Unassembled WGS sequence"/>
</dbReference>
<organism evidence="3 4">
    <name type="scientific">Breznakia blatticola</name>
    <dbReference type="NCBI Taxonomy" id="1754012"/>
    <lineage>
        <taxon>Bacteria</taxon>
        <taxon>Bacillati</taxon>
        <taxon>Bacillota</taxon>
        <taxon>Erysipelotrichia</taxon>
        <taxon>Erysipelotrichales</taxon>
        <taxon>Erysipelotrichaceae</taxon>
        <taxon>Breznakia</taxon>
    </lineage>
</organism>
<accession>A0A4R8A844</accession>
<evidence type="ECO:0008006" key="5">
    <source>
        <dbReference type="Google" id="ProtNLM"/>
    </source>
</evidence>
<dbReference type="InterPro" id="IPR027417">
    <property type="entry name" value="P-loop_NTPase"/>
</dbReference>
<comment type="caution">
    <text evidence="3">The sequence shown here is derived from an EMBL/GenBank/DDBJ whole genome shotgun (WGS) entry which is preliminary data.</text>
</comment>
<dbReference type="AlphaFoldDB" id="A0A4R8A844"/>
<sequence length="560" mass="64987">MSSSKIKVNQYAFTMDSVNALTNNAFMKNWPIVYVLNDDHNVYIGETSNAITRMQTHLKSDDKNYLKQMNIITDEEFHKSATLHLESLLIEYMSADTHFDTIINGNTGQSHMYFQKDHYAHKFEELWSILKKKHLANERIDQIRNKDLFKFSPYKSLTEDQFGTVDVILQDLAQRTKHQEPQTYLIQGEAGTGKTVLAIYLVKLLTDLFADRLSLEGFASEEVNALKTLKQENRSLKVGFVVPMSSLRRTIRNVFKDIQGLQANMVITPSQATKENFDILIVDEAHRLKRRKNLTGYGAFDATNKRLGLDDNGTELDWIMKSSKYQILFYDKNQSVRPTDVRHDEFKKIINREDHLDLFLFSQMRVIGGDVYVKYIKDIFNNNHPKPKEFDAYDVCLFDDIDIMIQAIKSKNEELGLCRTVSGYAWDWVSKKDQSKHDITIDNHSYIWNTVNEDWVNSKNSINEIGCIHTIQGYDLNYAAIILGEDIKYDPVLQKIYTDKQNFYDKKAKAGVTSDKEIASYIINAYITMLTRGIRGTYLYVCDKNLREYLATFFPTYINK</sequence>
<evidence type="ECO:0000259" key="1">
    <source>
        <dbReference type="SMART" id="SM00382"/>
    </source>
</evidence>
<dbReference type="CDD" id="cd10439">
    <property type="entry name" value="GIY-YIG_COG3410"/>
    <property type="match status" value="1"/>
</dbReference>
<dbReference type="SUPFAM" id="SSF52540">
    <property type="entry name" value="P-loop containing nucleoside triphosphate hydrolases"/>
    <property type="match status" value="1"/>
</dbReference>
<dbReference type="Gene3D" id="3.40.50.300">
    <property type="entry name" value="P-loop containing nucleotide triphosphate hydrolases"/>
    <property type="match status" value="1"/>
</dbReference>
<dbReference type="RefSeq" id="WP_166667510.1">
    <property type="nucleotide sequence ID" value="NZ_SODD01000003.1"/>
</dbReference>